<dbReference type="InterPro" id="IPR008822">
    <property type="entry name" value="Endonuclease_RusA-like"/>
</dbReference>
<dbReference type="EMBL" id="JABBJH010000026">
    <property type="protein sequence ID" value="NMK39941.1"/>
    <property type="molecule type" value="Genomic_DNA"/>
</dbReference>
<gene>
    <name evidence="1" type="ORF">HG933_11315</name>
</gene>
<name>A0A848ESG3_MEGEL</name>
<dbReference type="Pfam" id="PF05866">
    <property type="entry name" value="RusA"/>
    <property type="match status" value="1"/>
</dbReference>
<dbReference type="GO" id="GO:0000287">
    <property type="term" value="F:magnesium ion binding"/>
    <property type="evidence" value="ECO:0007669"/>
    <property type="project" value="InterPro"/>
</dbReference>
<dbReference type="InterPro" id="IPR036614">
    <property type="entry name" value="RusA-like_sf"/>
</dbReference>
<evidence type="ECO:0000313" key="2">
    <source>
        <dbReference type="Proteomes" id="UP000536773"/>
    </source>
</evidence>
<evidence type="ECO:0000313" key="1">
    <source>
        <dbReference type="EMBL" id="NMK39941.1"/>
    </source>
</evidence>
<protein>
    <submittedName>
        <fullName evidence="1">RusA family crossover junction endodeoxyribonuclease</fullName>
    </submittedName>
</protein>
<dbReference type="RefSeq" id="WP_169014007.1">
    <property type="nucleotide sequence ID" value="NZ_JABBJH010000026.1"/>
</dbReference>
<sequence>MDKYNHEHYSDPTPRGALGKVMKDQAELEAIGNVVQVIVDGEPVAQGRPRFARRGAFVSVRDPEKSKAYKQLIYTKVLGLLTSGKAKQFPKGHPLFAHIISYRHIPKDLKKKDREAAESERLLPVTKPDTDNYIKIALDALNKLLFRDDSAVTTVFAEKRYSRTPRMEITVCSRYNGDCIKDLLSEAVEER</sequence>
<comment type="caution">
    <text evidence="1">The sequence shown here is derived from an EMBL/GenBank/DDBJ whole genome shotgun (WGS) entry which is preliminary data.</text>
</comment>
<reference evidence="1 2" key="1">
    <citation type="submission" date="2020-04" db="EMBL/GenBank/DDBJ databases">
        <authorList>
            <person name="Hitch T.C.A."/>
            <person name="Wylensek D."/>
            <person name="Clavel T."/>
        </authorList>
    </citation>
    <scope>NUCLEOTIDE SEQUENCE [LARGE SCALE GENOMIC DNA]</scope>
    <source>
        <strain evidence="1 2">WCA-386-APC-2A</strain>
    </source>
</reference>
<dbReference type="GO" id="GO:0006310">
    <property type="term" value="P:DNA recombination"/>
    <property type="evidence" value="ECO:0007669"/>
    <property type="project" value="InterPro"/>
</dbReference>
<dbReference type="GO" id="GO:0006281">
    <property type="term" value="P:DNA repair"/>
    <property type="evidence" value="ECO:0007669"/>
    <property type="project" value="InterPro"/>
</dbReference>
<dbReference type="AlphaFoldDB" id="A0A848ESG3"/>
<accession>A0A848ESG3</accession>
<proteinExistence type="predicted"/>
<dbReference type="SUPFAM" id="SSF103084">
    <property type="entry name" value="Holliday junction resolvase RusA"/>
    <property type="match status" value="1"/>
</dbReference>
<organism evidence="1 2">
    <name type="scientific">Megasphaera elsdenii</name>
    <dbReference type="NCBI Taxonomy" id="907"/>
    <lineage>
        <taxon>Bacteria</taxon>
        <taxon>Bacillati</taxon>
        <taxon>Bacillota</taxon>
        <taxon>Negativicutes</taxon>
        <taxon>Veillonellales</taxon>
        <taxon>Veillonellaceae</taxon>
        <taxon>Megasphaera</taxon>
    </lineage>
</organism>
<dbReference type="Proteomes" id="UP000536773">
    <property type="component" value="Unassembled WGS sequence"/>
</dbReference>
<dbReference type="Gene3D" id="3.30.1330.70">
    <property type="entry name" value="Holliday junction resolvase RusA"/>
    <property type="match status" value="1"/>
</dbReference>